<dbReference type="GO" id="GO:0003824">
    <property type="term" value="F:catalytic activity"/>
    <property type="evidence" value="ECO:0007669"/>
    <property type="project" value="InterPro"/>
</dbReference>
<dbReference type="InterPro" id="IPR036691">
    <property type="entry name" value="Endo/exonu/phosph_ase_sf"/>
</dbReference>
<dbReference type="PANTHER" id="PTHR19446">
    <property type="entry name" value="REVERSE TRANSCRIPTASES"/>
    <property type="match status" value="1"/>
</dbReference>
<organism evidence="2 3">
    <name type="scientific">Pleurodeles waltl</name>
    <name type="common">Iberian ribbed newt</name>
    <dbReference type="NCBI Taxonomy" id="8319"/>
    <lineage>
        <taxon>Eukaryota</taxon>
        <taxon>Metazoa</taxon>
        <taxon>Chordata</taxon>
        <taxon>Craniata</taxon>
        <taxon>Vertebrata</taxon>
        <taxon>Euteleostomi</taxon>
        <taxon>Amphibia</taxon>
        <taxon>Batrachia</taxon>
        <taxon>Caudata</taxon>
        <taxon>Salamandroidea</taxon>
        <taxon>Salamandridae</taxon>
        <taxon>Pleurodelinae</taxon>
        <taxon>Pleurodeles</taxon>
    </lineage>
</organism>
<comment type="caution">
    <text evidence="2">The sequence shown here is derived from an EMBL/GenBank/DDBJ whole genome shotgun (WGS) entry which is preliminary data.</text>
</comment>
<dbReference type="Proteomes" id="UP001066276">
    <property type="component" value="Chromosome 9"/>
</dbReference>
<feature type="domain" description="Endonuclease/exonuclease/phosphatase" evidence="1">
    <location>
        <begin position="6"/>
        <end position="225"/>
    </location>
</feature>
<protein>
    <recommendedName>
        <fullName evidence="1">Endonuclease/exonuclease/phosphatase domain-containing protein</fullName>
    </recommendedName>
</protein>
<dbReference type="EMBL" id="JANPWB010000013">
    <property type="protein sequence ID" value="KAJ1106315.1"/>
    <property type="molecule type" value="Genomic_DNA"/>
</dbReference>
<sequence length="532" mass="59803">MTNYIKRKKILSYFQSKKADIALIQETHLDNIESDKLRRDWVGKVLFSCCPEDQGIKGGTPRKCGVAILIRKSLPTTIIKTWNDTEGRYTFVKLKIGNTFLCVGSVYAPTGPKRSFFLQLNRILTEIGTTHYIIGGDWNLTRDAILDRTGPIDVGNNPDRALLTDITADVGLVDCWRLTHPKDKEFTFISSVHGTQSRLDYFLVSHTIIPQILDTSILDSGLSDHSPISLSIQVGLTSPGRKPWRFAIHRYRSPQGKEQLKAHISTYMTENIGSVTSKRVLWAATKATLRGNMMRDAALANRDREVRYRTLEDTIQRLTKQYTIQPSPALRRSLEQDRMAHNDLYTTQAEYALQRLRHRHYEQGEKAGRLLVAQLRQRDAASAIPAITSPSGAVLTRPQDIVNEFATYYQLLYTPETPTNQAQTEAFLTAAKLPCLSEAGRALLEGDISKEEIIQVITKFPYHKSPGEDGFPVEFDRWSGEETTTAVHEALMEACQEGSLGALSNRAMIVVLPKPGRDPLLCSSYRPISLLN</sequence>
<evidence type="ECO:0000259" key="1">
    <source>
        <dbReference type="Pfam" id="PF03372"/>
    </source>
</evidence>
<accession>A0AAV7MU89</accession>
<evidence type="ECO:0000313" key="2">
    <source>
        <dbReference type="EMBL" id="KAJ1106315.1"/>
    </source>
</evidence>
<dbReference type="AlphaFoldDB" id="A0AAV7MU89"/>
<gene>
    <name evidence="2" type="ORF">NDU88_003716</name>
</gene>
<dbReference type="Gene3D" id="3.60.10.10">
    <property type="entry name" value="Endonuclease/exonuclease/phosphatase"/>
    <property type="match status" value="1"/>
</dbReference>
<reference evidence="2" key="1">
    <citation type="journal article" date="2022" name="bioRxiv">
        <title>Sequencing and chromosome-scale assembly of the giantPleurodeles waltlgenome.</title>
        <authorList>
            <person name="Brown T."/>
            <person name="Elewa A."/>
            <person name="Iarovenko S."/>
            <person name="Subramanian E."/>
            <person name="Araus A.J."/>
            <person name="Petzold A."/>
            <person name="Susuki M."/>
            <person name="Suzuki K.-i.T."/>
            <person name="Hayashi T."/>
            <person name="Toyoda A."/>
            <person name="Oliveira C."/>
            <person name="Osipova E."/>
            <person name="Leigh N.D."/>
            <person name="Simon A."/>
            <person name="Yun M.H."/>
        </authorList>
    </citation>
    <scope>NUCLEOTIDE SEQUENCE</scope>
    <source>
        <strain evidence="2">20211129_DDA</strain>
        <tissue evidence="2">Liver</tissue>
    </source>
</reference>
<proteinExistence type="predicted"/>
<keyword evidence="3" id="KW-1185">Reference proteome</keyword>
<dbReference type="Pfam" id="PF03372">
    <property type="entry name" value="Exo_endo_phos"/>
    <property type="match status" value="1"/>
</dbReference>
<dbReference type="CDD" id="cd09076">
    <property type="entry name" value="L1-EN"/>
    <property type="match status" value="1"/>
</dbReference>
<evidence type="ECO:0000313" key="3">
    <source>
        <dbReference type="Proteomes" id="UP001066276"/>
    </source>
</evidence>
<dbReference type="SUPFAM" id="SSF56219">
    <property type="entry name" value="DNase I-like"/>
    <property type="match status" value="1"/>
</dbReference>
<dbReference type="InterPro" id="IPR005135">
    <property type="entry name" value="Endo/exonuclease/phosphatase"/>
</dbReference>
<name>A0AAV7MU89_PLEWA</name>